<evidence type="ECO:0000313" key="3">
    <source>
        <dbReference type="Proteomes" id="UP000260812"/>
    </source>
</evidence>
<name>A0A3E3HYQ9_9FIRM</name>
<dbReference type="RefSeq" id="WP_117545395.1">
    <property type="nucleotide sequence ID" value="NZ_QVLV01000019.1"/>
</dbReference>
<dbReference type="AlphaFoldDB" id="A0A3E3HYQ9"/>
<proteinExistence type="predicted"/>
<feature type="domain" description="N-acetyltransferase" evidence="1">
    <location>
        <begin position="3"/>
        <end position="158"/>
    </location>
</feature>
<protein>
    <submittedName>
        <fullName evidence="2">N-acetyltransferase</fullName>
    </submittedName>
</protein>
<dbReference type="GeneID" id="97989378"/>
<dbReference type="Proteomes" id="UP000260812">
    <property type="component" value="Unassembled WGS sequence"/>
</dbReference>
<sequence>MEIIIRQELPEEYWETEYMTKKAFWNLHFPGCNEHYLVHRLRSDKAYIPELSRVAVSDGKIVGTIMYSAARIEGAEGSSNEVLCFGPLCVDPAMQNMGIGGLLLNTTMQLAREEGYPGIVIFGEPGYYPKFGFQTCDHYGITTAEGKNFDAFMGIELVPGGLRSMPGRFFEAEVFESLTEEETEAFDKGFPYMEKLRLPGQWDYDAGTKQKDGDEA</sequence>
<gene>
    <name evidence="2" type="ORF">DXC51_21555</name>
</gene>
<dbReference type="InterPro" id="IPR000182">
    <property type="entry name" value="GNAT_dom"/>
</dbReference>
<dbReference type="EMBL" id="QVLV01000019">
    <property type="protein sequence ID" value="RGE56968.1"/>
    <property type="molecule type" value="Genomic_DNA"/>
</dbReference>
<organism evidence="2 3">
    <name type="scientific">Eisenbergiella massiliensis</name>
    <dbReference type="NCBI Taxonomy" id="1720294"/>
    <lineage>
        <taxon>Bacteria</taxon>
        <taxon>Bacillati</taxon>
        <taxon>Bacillota</taxon>
        <taxon>Clostridia</taxon>
        <taxon>Lachnospirales</taxon>
        <taxon>Lachnospiraceae</taxon>
        <taxon>Eisenbergiella</taxon>
    </lineage>
</organism>
<dbReference type="Gene3D" id="3.40.630.30">
    <property type="match status" value="1"/>
</dbReference>
<dbReference type="InterPro" id="IPR016181">
    <property type="entry name" value="Acyl_CoA_acyltransferase"/>
</dbReference>
<keyword evidence="2" id="KW-0808">Transferase</keyword>
<dbReference type="CDD" id="cd04301">
    <property type="entry name" value="NAT_SF"/>
    <property type="match status" value="1"/>
</dbReference>
<accession>A0A3E3HYQ9</accession>
<dbReference type="GO" id="GO:0016747">
    <property type="term" value="F:acyltransferase activity, transferring groups other than amino-acyl groups"/>
    <property type="evidence" value="ECO:0007669"/>
    <property type="project" value="InterPro"/>
</dbReference>
<comment type="caution">
    <text evidence="2">The sequence shown here is derived from an EMBL/GenBank/DDBJ whole genome shotgun (WGS) entry which is preliminary data.</text>
</comment>
<keyword evidence="3" id="KW-1185">Reference proteome</keyword>
<dbReference type="PROSITE" id="PS51186">
    <property type="entry name" value="GNAT"/>
    <property type="match status" value="1"/>
</dbReference>
<reference evidence="2" key="1">
    <citation type="submission" date="2018-08" db="EMBL/GenBank/DDBJ databases">
        <title>A genome reference for cultivated species of the human gut microbiota.</title>
        <authorList>
            <person name="Zou Y."/>
            <person name="Xue W."/>
            <person name="Luo G."/>
        </authorList>
    </citation>
    <scope>NUCLEOTIDE SEQUENCE [LARGE SCALE GENOMIC DNA]</scope>
    <source>
        <strain evidence="2">TF05-5AC</strain>
    </source>
</reference>
<dbReference type="Pfam" id="PF13508">
    <property type="entry name" value="Acetyltransf_7"/>
    <property type="match status" value="1"/>
</dbReference>
<evidence type="ECO:0000313" key="2">
    <source>
        <dbReference type="EMBL" id="RGE56968.1"/>
    </source>
</evidence>
<evidence type="ECO:0000259" key="1">
    <source>
        <dbReference type="PROSITE" id="PS51186"/>
    </source>
</evidence>
<dbReference type="SUPFAM" id="SSF55729">
    <property type="entry name" value="Acyl-CoA N-acyltransferases (Nat)"/>
    <property type="match status" value="1"/>
</dbReference>